<sequence length="71" mass="7814">MRSPTRPGSCWATGRGLASALPKASRRSTWSACAKLLWTSKRVQARRQAPWSCRSPVPSSCRCTPLSSPPW</sequence>
<dbReference type="AlphaFoldDB" id="A0A812T6M8"/>
<evidence type="ECO:0000313" key="2">
    <source>
        <dbReference type="Proteomes" id="UP000601435"/>
    </source>
</evidence>
<proteinExistence type="predicted"/>
<dbReference type="OrthoDB" id="10353744at2759"/>
<accession>A0A812T6M8</accession>
<keyword evidence="2" id="KW-1185">Reference proteome</keyword>
<organism evidence="1 2">
    <name type="scientific">Symbiodinium necroappetens</name>
    <dbReference type="NCBI Taxonomy" id="1628268"/>
    <lineage>
        <taxon>Eukaryota</taxon>
        <taxon>Sar</taxon>
        <taxon>Alveolata</taxon>
        <taxon>Dinophyceae</taxon>
        <taxon>Suessiales</taxon>
        <taxon>Symbiodiniaceae</taxon>
        <taxon>Symbiodinium</taxon>
    </lineage>
</organism>
<comment type="caution">
    <text evidence="1">The sequence shown here is derived from an EMBL/GenBank/DDBJ whole genome shotgun (WGS) entry which is preliminary data.</text>
</comment>
<gene>
    <name evidence="1" type="ORF">SNEC2469_LOCUS14457</name>
</gene>
<evidence type="ECO:0000313" key="1">
    <source>
        <dbReference type="EMBL" id="CAE7506775.1"/>
    </source>
</evidence>
<reference evidence="1" key="1">
    <citation type="submission" date="2021-02" db="EMBL/GenBank/DDBJ databases">
        <authorList>
            <person name="Dougan E. K."/>
            <person name="Rhodes N."/>
            <person name="Thang M."/>
            <person name="Chan C."/>
        </authorList>
    </citation>
    <scope>NUCLEOTIDE SEQUENCE</scope>
</reference>
<protein>
    <submittedName>
        <fullName evidence="1">Uncharacterized protein</fullName>
    </submittedName>
</protein>
<name>A0A812T6M8_9DINO</name>
<dbReference type="EMBL" id="CAJNJA010023162">
    <property type="protein sequence ID" value="CAE7506775.1"/>
    <property type="molecule type" value="Genomic_DNA"/>
</dbReference>
<dbReference type="Proteomes" id="UP000601435">
    <property type="component" value="Unassembled WGS sequence"/>
</dbReference>